<dbReference type="RefSeq" id="WP_257742989.1">
    <property type="nucleotide sequence ID" value="NZ_CP096115.1"/>
</dbReference>
<name>A0A9E7PN00_9EURY</name>
<protein>
    <submittedName>
        <fullName evidence="2">Uncharacterized protein</fullName>
    </submittedName>
</protein>
<organism evidence="2 3">
    <name type="scientific">Methanoplanus endosymbiosus</name>
    <dbReference type="NCBI Taxonomy" id="33865"/>
    <lineage>
        <taxon>Archaea</taxon>
        <taxon>Methanobacteriati</taxon>
        <taxon>Methanobacteriota</taxon>
        <taxon>Stenosarchaea group</taxon>
        <taxon>Methanomicrobia</taxon>
        <taxon>Methanomicrobiales</taxon>
        <taxon>Methanomicrobiaceae</taxon>
        <taxon>Methanoplanus</taxon>
    </lineage>
</organism>
<dbReference type="Proteomes" id="UP001060368">
    <property type="component" value="Chromosome"/>
</dbReference>
<reference evidence="2" key="1">
    <citation type="submission" date="2022-04" db="EMBL/GenBank/DDBJ databases">
        <title>Complete genome of Methanoplanus endosymbiosus DSM 3599.</title>
        <authorList>
            <person name="Chen S.-C."/>
            <person name="You Y.-T."/>
            <person name="Zhou Y.-Z."/>
            <person name="Lai M.-C."/>
        </authorList>
    </citation>
    <scope>NUCLEOTIDE SEQUENCE</scope>
    <source>
        <strain evidence="2">DSM 3599</strain>
    </source>
</reference>
<keyword evidence="1" id="KW-0175">Coiled coil</keyword>
<accession>A0A9E7PN00</accession>
<evidence type="ECO:0000256" key="1">
    <source>
        <dbReference type="SAM" id="Coils"/>
    </source>
</evidence>
<dbReference type="KEGG" id="mend:L6E24_01580"/>
<dbReference type="GeneID" id="74306345"/>
<keyword evidence="3" id="KW-1185">Reference proteome</keyword>
<evidence type="ECO:0000313" key="2">
    <source>
        <dbReference type="EMBL" id="UUX92845.1"/>
    </source>
</evidence>
<dbReference type="AlphaFoldDB" id="A0A9E7PN00"/>
<sequence length="178" mass="20204">MNEKYRTLKACIYNTDSVRILEILEMINFTGECRIKTDSLTIVLTVTEGVCRDAWTESEYDAIPSDFSGLKESLLIKKITEINPVGREIRLYTQNNSENKMLISVKGAENIKNKSDNNAAVEACKISEFPAEKITDDPDSLFEEELSKLDSASIIKMKEKLKREMENLAGEILNEKKD</sequence>
<proteinExistence type="predicted"/>
<gene>
    <name evidence="2" type="ORF">L6E24_01580</name>
</gene>
<feature type="coiled-coil region" evidence="1">
    <location>
        <begin position="151"/>
        <end position="178"/>
    </location>
</feature>
<evidence type="ECO:0000313" key="3">
    <source>
        <dbReference type="Proteomes" id="UP001060368"/>
    </source>
</evidence>
<dbReference type="EMBL" id="CP096115">
    <property type="protein sequence ID" value="UUX92845.1"/>
    <property type="molecule type" value="Genomic_DNA"/>
</dbReference>